<evidence type="ECO:0000256" key="16">
    <source>
        <dbReference type="PIRSR" id="PIRSR602129-50"/>
    </source>
</evidence>
<evidence type="ECO:0000256" key="8">
    <source>
        <dbReference type="ARBA" id="ARBA00022919"/>
    </source>
</evidence>
<evidence type="ECO:0000256" key="12">
    <source>
        <dbReference type="ARBA" id="ARBA00023239"/>
    </source>
</evidence>
<proteinExistence type="inferred from homology"/>
<dbReference type="FunFam" id="6.10.140.2150:FF:000001">
    <property type="entry name" value="Sphingosine-1-phosphate lyase 1"/>
    <property type="match status" value="1"/>
</dbReference>
<feature type="modified residue" description="N6-(pyridoxal phosphate)lysine" evidence="16">
    <location>
        <position position="433"/>
    </location>
</feature>
<organism evidence="17 18">
    <name type="scientific">Riccia fluitans</name>
    <dbReference type="NCBI Taxonomy" id="41844"/>
    <lineage>
        <taxon>Eukaryota</taxon>
        <taxon>Viridiplantae</taxon>
        <taxon>Streptophyta</taxon>
        <taxon>Embryophyta</taxon>
        <taxon>Marchantiophyta</taxon>
        <taxon>Marchantiopsida</taxon>
        <taxon>Marchantiidae</taxon>
        <taxon>Marchantiales</taxon>
        <taxon>Ricciaceae</taxon>
        <taxon>Riccia</taxon>
    </lineage>
</organism>
<evidence type="ECO:0000256" key="1">
    <source>
        <dbReference type="ARBA" id="ARBA00001933"/>
    </source>
</evidence>
<evidence type="ECO:0000256" key="4">
    <source>
        <dbReference type="ARBA" id="ARBA00004991"/>
    </source>
</evidence>
<comment type="cofactor">
    <cofactor evidence="1 16">
        <name>pyridoxal 5'-phosphate</name>
        <dbReference type="ChEBI" id="CHEBI:597326"/>
    </cofactor>
</comment>
<keyword evidence="7 16" id="KW-0663">Pyridoxal phosphate</keyword>
<accession>A0ABD1XIG8</accession>
<name>A0ABD1XIG8_9MARC</name>
<dbReference type="AlphaFoldDB" id="A0ABD1XIG8"/>
<evidence type="ECO:0000256" key="5">
    <source>
        <dbReference type="ARBA" id="ARBA00022692"/>
    </source>
</evidence>
<evidence type="ECO:0000256" key="2">
    <source>
        <dbReference type="ARBA" id="ARBA00004389"/>
    </source>
</evidence>
<evidence type="ECO:0000256" key="6">
    <source>
        <dbReference type="ARBA" id="ARBA00022824"/>
    </source>
</evidence>
<dbReference type="EC" id="4.1.2.27" evidence="14"/>
<sequence length="628" mass="68103">MSSPEKRTIRVPVHGCRMIVSVTLSSSLRYCKQKTGETGKVYDGHCAAGGGNGNPAVDATVSARWLPLSKSWSILLDFIPAITHLFAGTREKLEGARQIANHAFSEFEPILVVVASISCWIFLNFVRNVAYSTYNFFADKGLKAGSVTVALGLLKRIPGISDFIRKEQNKVIDKLQSNMKAERECWRTELPSVGLGTQVIEQLKAEKSRDKKWEGKCSGAVYIGGSETEGHFSMLNEAYSLFAHTNPLHPDVFPSVSRFEAEVVAMTSALLGSKNAASGGQVCGNMTSGGTESILMAVKSTRDYMKAARGVSKPEMILAVSAHSAYDKAAQYFGIKLRRAPVKKDLRVDVHAVKKLINRNTILIVGSAPGFPHGVIDPIEELASVAFGKGVCFHVDLCLGGFVLPFAKKLGYPIPPFDFTVPGVTSVSVDVHKYGLGPKGTSVVLYRNHEIRKHQFVAVTDWSGGLYISPSMMGSRSGALIAAAWASMMALGEEGYLESVRKVMSTSQKIQKGISSIPGLYLLGKPDMTIVAFGSNKVDIYKVNDVMASRGWSLNALQRPASIHICVTLQHVDVLDYFLEDLEESVKIVEENPGKFEDGMAPIYGAAGRMPDRGTVGDILVAYMDSTC</sequence>
<dbReference type="Gene3D" id="3.90.1150.10">
    <property type="entry name" value="Aspartate Aminotransferase, domain 1"/>
    <property type="match status" value="1"/>
</dbReference>
<keyword evidence="11" id="KW-0472">Membrane</keyword>
<evidence type="ECO:0000313" key="17">
    <source>
        <dbReference type="EMBL" id="KAL2608734.1"/>
    </source>
</evidence>
<protein>
    <recommendedName>
        <fullName evidence="14">sphinganine-1-phosphate aldolase</fullName>
        <ecNumber evidence="14">4.1.2.27</ecNumber>
    </recommendedName>
    <alternativeName>
        <fullName evidence="15">Sphingosine-1-phosphate aldolase</fullName>
    </alternativeName>
</protein>
<keyword evidence="18" id="KW-1185">Reference proteome</keyword>
<dbReference type="InterPro" id="IPR015424">
    <property type="entry name" value="PyrdxlP-dep_Trfase"/>
</dbReference>
<dbReference type="GO" id="GO:0008117">
    <property type="term" value="F:sphinganine-1-phosphate aldolase activity"/>
    <property type="evidence" value="ECO:0007669"/>
    <property type="project" value="UniProtKB-EC"/>
</dbReference>
<keyword evidence="6" id="KW-0256">Endoplasmic reticulum</keyword>
<dbReference type="InterPro" id="IPR050477">
    <property type="entry name" value="GrpII_AminoAcid_Decarb"/>
</dbReference>
<keyword evidence="9" id="KW-1133">Transmembrane helix</keyword>
<dbReference type="Gene3D" id="6.10.140.2150">
    <property type="match status" value="1"/>
</dbReference>
<keyword evidence="10" id="KW-0443">Lipid metabolism</keyword>
<dbReference type="PANTHER" id="PTHR42735">
    <property type="match status" value="1"/>
</dbReference>
<evidence type="ECO:0000256" key="15">
    <source>
        <dbReference type="ARBA" id="ARBA00042568"/>
    </source>
</evidence>
<dbReference type="EMBL" id="JBHFFA010000008">
    <property type="protein sequence ID" value="KAL2608734.1"/>
    <property type="molecule type" value="Genomic_DNA"/>
</dbReference>
<dbReference type="FunFam" id="3.40.640.10:FF:000020">
    <property type="entry name" value="sphingosine-1-phosphate lyase 1"/>
    <property type="match status" value="1"/>
</dbReference>
<evidence type="ECO:0000256" key="9">
    <source>
        <dbReference type="ARBA" id="ARBA00022989"/>
    </source>
</evidence>
<comment type="subcellular location">
    <subcellularLocation>
        <location evidence="2">Endoplasmic reticulum membrane</location>
        <topology evidence="2">Single-pass membrane protein</topology>
    </subcellularLocation>
</comment>
<dbReference type="InterPro" id="IPR015422">
    <property type="entry name" value="PyrdxlP-dep_Trfase_small"/>
</dbReference>
<evidence type="ECO:0000256" key="7">
    <source>
        <dbReference type="ARBA" id="ARBA00022898"/>
    </source>
</evidence>
<evidence type="ECO:0000256" key="14">
    <source>
        <dbReference type="ARBA" id="ARBA00038965"/>
    </source>
</evidence>
<comment type="caution">
    <text evidence="17">The sequence shown here is derived from an EMBL/GenBank/DDBJ whole genome shotgun (WGS) entry which is preliminary data.</text>
</comment>
<dbReference type="Proteomes" id="UP001605036">
    <property type="component" value="Unassembled WGS sequence"/>
</dbReference>
<dbReference type="GO" id="GO:0005789">
    <property type="term" value="C:endoplasmic reticulum membrane"/>
    <property type="evidence" value="ECO:0007669"/>
    <property type="project" value="UniProtKB-SubCell"/>
</dbReference>
<reference evidence="17 18" key="1">
    <citation type="submission" date="2024-09" db="EMBL/GenBank/DDBJ databases">
        <title>Chromosome-scale assembly of Riccia fluitans.</title>
        <authorList>
            <person name="Paukszto L."/>
            <person name="Sawicki J."/>
            <person name="Karawczyk K."/>
            <person name="Piernik-Szablinska J."/>
            <person name="Szczecinska M."/>
            <person name="Mazdziarz M."/>
        </authorList>
    </citation>
    <scope>NUCLEOTIDE SEQUENCE [LARGE SCALE GENOMIC DNA]</scope>
    <source>
        <strain evidence="17">Rf_01</strain>
        <tissue evidence="17">Aerial parts of the thallus</tissue>
    </source>
</reference>
<evidence type="ECO:0000256" key="3">
    <source>
        <dbReference type="ARBA" id="ARBA00004760"/>
    </source>
</evidence>
<evidence type="ECO:0000256" key="10">
    <source>
        <dbReference type="ARBA" id="ARBA00023098"/>
    </source>
</evidence>
<gene>
    <name evidence="17" type="ORF">R1flu_027307</name>
</gene>
<keyword evidence="5" id="KW-0812">Transmembrane</keyword>
<dbReference type="InterPro" id="IPR002129">
    <property type="entry name" value="PyrdxlP-dep_de-COase"/>
</dbReference>
<evidence type="ECO:0000256" key="13">
    <source>
        <dbReference type="ARBA" id="ARBA00038302"/>
    </source>
</evidence>
<dbReference type="Gene3D" id="3.40.640.10">
    <property type="entry name" value="Type I PLP-dependent aspartate aminotransferase-like (Major domain)"/>
    <property type="match status" value="1"/>
</dbReference>
<keyword evidence="12" id="KW-0456">Lyase</keyword>
<comment type="similarity">
    <text evidence="13">Belongs to the group II decarboxylase family. Sphingosine-1-phosphate lyase subfamily.</text>
</comment>
<comment type="pathway">
    <text evidence="3">Lipid metabolism; sphingolipid metabolism.</text>
</comment>
<dbReference type="InterPro" id="IPR015421">
    <property type="entry name" value="PyrdxlP-dep_Trfase_major"/>
</dbReference>
<dbReference type="GO" id="GO:0006665">
    <property type="term" value="P:sphingolipid metabolic process"/>
    <property type="evidence" value="ECO:0007669"/>
    <property type="project" value="UniProtKB-KW"/>
</dbReference>
<dbReference type="SUPFAM" id="SSF53383">
    <property type="entry name" value="PLP-dependent transferases"/>
    <property type="match status" value="1"/>
</dbReference>
<comment type="pathway">
    <text evidence="4">Sphingolipid metabolism.</text>
</comment>
<evidence type="ECO:0000256" key="11">
    <source>
        <dbReference type="ARBA" id="ARBA00023136"/>
    </source>
</evidence>
<keyword evidence="8" id="KW-0746">Sphingolipid metabolism</keyword>
<dbReference type="PANTHER" id="PTHR42735:SF6">
    <property type="entry name" value="SPHINGOSINE-1-PHOSPHATE LYASE 1"/>
    <property type="match status" value="1"/>
</dbReference>
<dbReference type="Pfam" id="PF00282">
    <property type="entry name" value="Pyridoxal_deC"/>
    <property type="match status" value="1"/>
</dbReference>
<evidence type="ECO:0000313" key="18">
    <source>
        <dbReference type="Proteomes" id="UP001605036"/>
    </source>
</evidence>